<accession>A0A7Y9PFD6</accession>
<proteinExistence type="predicted"/>
<name>A0A7Y9PFD6_9BACT</name>
<sequence>MGFTIMSFQPPTILEIDRSLRDDFRRRVKDFGISVDATDPVLAVLFRTFAQQIEGVYADTGRMRQSLLDELMAGLQLPQRLAHPAQAVVRFFSRAQRAKVLRGGTELNARASTGERLTFGLDATIQVSPARIALALAYQDQQLQLLPGVEMSEALQAFRPSIDPVKVNLGAQPALILAIENLPPTLLSRHAVFFELGPGSFSLQEALRKEPWWTFSEDGTLSGEGLMRPRRVNSGVYQLEWQLEADQAAKAESELPEIPDGFYSGRQFVFPEMDESRKLLCTAPRFLDGALARICGRDMTNFLNTPRVWIKIPLPPGVPSLRNAVNGILLHAMTASNVFCRNQTIQLGRDGSSVPVGRSSDGIQEMLVAPLSVSSLANEPYEAGLRPRRNAAVGWYELHNDRLTLHPGSDPDGQPQTAVNVRLWLTNGELGNRVGPGDITGFANSATFDDISVNHVTAAAGGTNGEDHPSTQRRFAEALLSRGRIVTRADLEASTLSFDRRILKVEVRSQIERQPEGLRRMERLWVTLDEGGFTRADLELPVLQQGLESYLKQRLVQGILLDVRFEWSGGRTPS</sequence>
<dbReference type="EMBL" id="JACCCW010000001">
    <property type="protein sequence ID" value="NYF78675.1"/>
    <property type="molecule type" value="Genomic_DNA"/>
</dbReference>
<gene>
    <name evidence="1" type="ORF">HDF17_000962</name>
</gene>
<dbReference type="RefSeq" id="WP_179488278.1">
    <property type="nucleotide sequence ID" value="NZ_JACCCW010000001.1"/>
</dbReference>
<comment type="caution">
    <text evidence="1">The sequence shown here is derived from an EMBL/GenBank/DDBJ whole genome shotgun (WGS) entry which is preliminary data.</text>
</comment>
<evidence type="ECO:0000313" key="1">
    <source>
        <dbReference type="EMBL" id="NYF78675.1"/>
    </source>
</evidence>
<evidence type="ECO:0000313" key="2">
    <source>
        <dbReference type="Proteomes" id="UP000589520"/>
    </source>
</evidence>
<keyword evidence="2" id="KW-1185">Reference proteome</keyword>
<dbReference type="Proteomes" id="UP000589520">
    <property type="component" value="Unassembled WGS sequence"/>
</dbReference>
<reference evidence="1 2" key="1">
    <citation type="submission" date="2020-07" db="EMBL/GenBank/DDBJ databases">
        <title>Genomic Encyclopedia of Type Strains, Phase IV (KMG-V): Genome sequencing to study the core and pangenomes of soil and plant-associated prokaryotes.</title>
        <authorList>
            <person name="Whitman W."/>
        </authorList>
    </citation>
    <scope>NUCLEOTIDE SEQUENCE [LARGE SCALE GENOMIC DNA]</scope>
    <source>
        <strain evidence="1 2">X4EP2</strain>
    </source>
</reference>
<protein>
    <recommendedName>
        <fullName evidence="3">Baseplate protein J-like domain-containing protein</fullName>
    </recommendedName>
</protein>
<dbReference type="AlphaFoldDB" id="A0A7Y9PFD6"/>
<evidence type="ECO:0008006" key="3">
    <source>
        <dbReference type="Google" id="ProtNLM"/>
    </source>
</evidence>
<organism evidence="1 2">
    <name type="scientific">Granulicella arctica</name>
    <dbReference type="NCBI Taxonomy" id="940613"/>
    <lineage>
        <taxon>Bacteria</taxon>
        <taxon>Pseudomonadati</taxon>
        <taxon>Acidobacteriota</taxon>
        <taxon>Terriglobia</taxon>
        <taxon>Terriglobales</taxon>
        <taxon>Acidobacteriaceae</taxon>
        <taxon>Granulicella</taxon>
    </lineage>
</organism>